<keyword evidence="2" id="KW-1185">Reference proteome</keyword>
<organism evidence="1 2">
    <name type="scientific">Aromatoleum tolulyticum</name>
    <dbReference type="NCBI Taxonomy" id="34027"/>
    <lineage>
        <taxon>Bacteria</taxon>
        <taxon>Pseudomonadati</taxon>
        <taxon>Pseudomonadota</taxon>
        <taxon>Betaproteobacteria</taxon>
        <taxon>Rhodocyclales</taxon>
        <taxon>Rhodocyclaceae</taxon>
        <taxon>Aromatoleum</taxon>
    </lineage>
</organism>
<proteinExistence type="predicted"/>
<dbReference type="GO" id="GO:0032298">
    <property type="term" value="P:positive regulation of DNA-templated DNA replication initiation"/>
    <property type="evidence" value="ECO:0007669"/>
    <property type="project" value="TreeGrafter"/>
</dbReference>
<dbReference type="PANTHER" id="PTHR38767">
    <property type="entry name" value="DNA POLYMERASE III SUBUNIT CHI"/>
    <property type="match status" value="1"/>
</dbReference>
<dbReference type="GO" id="GO:0003887">
    <property type="term" value="F:DNA-directed DNA polymerase activity"/>
    <property type="evidence" value="ECO:0007669"/>
    <property type="project" value="InterPro"/>
</dbReference>
<dbReference type="Gene3D" id="3.40.50.10110">
    <property type="entry name" value="DNA polymerase III subunit chi"/>
    <property type="match status" value="1"/>
</dbReference>
<dbReference type="RefSeq" id="WP_076603012.1">
    <property type="nucleotide sequence ID" value="NZ_FTMD01000010.1"/>
</dbReference>
<name>A0A1N6YFZ6_9RHOO</name>
<evidence type="ECO:0000313" key="2">
    <source>
        <dbReference type="Proteomes" id="UP000186819"/>
    </source>
</evidence>
<dbReference type="SUPFAM" id="SSF102400">
    <property type="entry name" value="DNA polymerase III chi subunit"/>
    <property type="match status" value="1"/>
</dbReference>
<dbReference type="GO" id="GO:0003677">
    <property type="term" value="F:DNA binding"/>
    <property type="evidence" value="ECO:0007669"/>
    <property type="project" value="InterPro"/>
</dbReference>
<dbReference type="Pfam" id="PF04364">
    <property type="entry name" value="DNA_pol3_chi"/>
    <property type="match status" value="1"/>
</dbReference>
<protein>
    <submittedName>
        <fullName evidence="1">DNA polymerase III, chi subunit</fullName>
    </submittedName>
</protein>
<dbReference type="AlphaFoldDB" id="A0A1N6YFZ6"/>
<dbReference type="EMBL" id="FTMD01000010">
    <property type="protein sequence ID" value="SIR13484.1"/>
    <property type="molecule type" value="Genomic_DNA"/>
</dbReference>
<sequence length="146" mass="16552">MPPRVQFYHNAENPLALACEFAARAYGSGRKVALRTQDATAARQLDQMLWNFEQQAFVPHVMAGSPLAAETPVVIGHAEAPNEWPHAEILFNLADDVPPGHERFRMLIEIIGQSEEQKLPARARWMHYKQKDLPLQAFDAIRREAL</sequence>
<accession>A0A1N6YFZ6</accession>
<evidence type="ECO:0000313" key="1">
    <source>
        <dbReference type="EMBL" id="SIR13484.1"/>
    </source>
</evidence>
<dbReference type="Proteomes" id="UP000186819">
    <property type="component" value="Unassembled WGS sequence"/>
</dbReference>
<dbReference type="InterPro" id="IPR007459">
    <property type="entry name" value="DNA_pol3_chi"/>
</dbReference>
<reference evidence="2" key="1">
    <citation type="submission" date="2017-01" db="EMBL/GenBank/DDBJ databases">
        <authorList>
            <person name="Varghese N."/>
            <person name="Submissions S."/>
        </authorList>
    </citation>
    <scope>NUCLEOTIDE SEQUENCE [LARGE SCALE GENOMIC DNA]</scope>
    <source>
        <strain evidence="2">ATCC 51758</strain>
    </source>
</reference>
<dbReference type="PANTHER" id="PTHR38767:SF1">
    <property type="entry name" value="DNA POLYMERASE III SUBUNIT CHI"/>
    <property type="match status" value="1"/>
</dbReference>
<gene>
    <name evidence="1" type="ORF">SAMN05421829_11065</name>
</gene>
<dbReference type="STRING" id="34027.SAMN05421829_11065"/>
<dbReference type="OrthoDB" id="5297568at2"/>
<dbReference type="InterPro" id="IPR036768">
    <property type="entry name" value="PolIII_chi_sf"/>
</dbReference>
<dbReference type="GO" id="GO:0006260">
    <property type="term" value="P:DNA replication"/>
    <property type="evidence" value="ECO:0007669"/>
    <property type="project" value="InterPro"/>
</dbReference>